<evidence type="ECO:0000256" key="1">
    <source>
        <dbReference type="SAM" id="Phobius"/>
    </source>
</evidence>
<dbReference type="EMBL" id="CABPRJ010002475">
    <property type="protein sequence ID" value="VVC46347.1"/>
    <property type="molecule type" value="Genomic_DNA"/>
</dbReference>
<dbReference type="Proteomes" id="UP000325440">
    <property type="component" value="Unassembled WGS sequence"/>
</dbReference>
<keyword evidence="1" id="KW-1133">Transmembrane helix</keyword>
<name>A0A5E4NR59_9HEMI</name>
<sequence>MSLSSIIGGVISSVSMLSAFYIIDKIRSNCSNHYVELVMAPNVNSLIKGSPTDPTPRVSSVEIYVYFGIGVGLVALDVKSSAAIGALTGAIISAIYASVLYIGQVVEYFGSRKPDGRVDNVTLKWIDDSLQPN</sequence>
<gene>
    <name evidence="2" type="ORF">CINCED_3A002396</name>
</gene>
<dbReference type="AlphaFoldDB" id="A0A5E4NR59"/>
<evidence type="ECO:0000313" key="2">
    <source>
        <dbReference type="EMBL" id="VVC46347.1"/>
    </source>
</evidence>
<feature type="transmembrane region" description="Helical" evidence="1">
    <location>
        <begin position="82"/>
        <end position="103"/>
    </location>
</feature>
<feature type="transmembrane region" description="Helical" evidence="1">
    <location>
        <begin position="6"/>
        <end position="23"/>
    </location>
</feature>
<evidence type="ECO:0000313" key="3">
    <source>
        <dbReference type="Proteomes" id="UP000325440"/>
    </source>
</evidence>
<accession>A0A5E4NR59</accession>
<reference evidence="2 3" key="1">
    <citation type="submission" date="2019-08" db="EMBL/GenBank/DDBJ databases">
        <authorList>
            <person name="Alioto T."/>
            <person name="Alioto T."/>
            <person name="Gomez Garrido J."/>
        </authorList>
    </citation>
    <scope>NUCLEOTIDE SEQUENCE [LARGE SCALE GENOMIC DNA]</scope>
</reference>
<keyword evidence="1" id="KW-0472">Membrane</keyword>
<organism evidence="2 3">
    <name type="scientific">Cinara cedri</name>
    <dbReference type="NCBI Taxonomy" id="506608"/>
    <lineage>
        <taxon>Eukaryota</taxon>
        <taxon>Metazoa</taxon>
        <taxon>Ecdysozoa</taxon>
        <taxon>Arthropoda</taxon>
        <taxon>Hexapoda</taxon>
        <taxon>Insecta</taxon>
        <taxon>Pterygota</taxon>
        <taxon>Neoptera</taxon>
        <taxon>Paraneoptera</taxon>
        <taxon>Hemiptera</taxon>
        <taxon>Sternorrhyncha</taxon>
        <taxon>Aphidomorpha</taxon>
        <taxon>Aphidoidea</taxon>
        <taxon>Aphididae</taxon>
        <taxon>Lachninae</taxon>
        <taxon>Cinara</taxon>
    </lineage>
</organism>
<proteinExistence type="predicted"/>
<keyword evidence="3" id="KW-1185">Reference proteome</keyword>
<keyword evidence="1" id="KW-0812">Transmembrane</keyword>
<feature type="transmembrane region" description="Helical" evidence="1">
    <location>
        <begin position="58"/>
        <end position="76"/>
    </location>
</feature>
<protein>
    <submittedName>
        <fullName evidence="2">Uncharacterized protein</fullName>
    </submittedName>
</protein>